<accession>A0A3S0VI29</accession>
<evidence type="ECO:0000313" key="1">
    <source>
        <dbReference type="EMBL" id="RUQ24258.1"/>
    </source>
</evidence>
<proteinExistence type="predicted"/>
<organism evidence="1 2">
    <name type="scientific">Peribacillus cavernae</name>
    <dbReference type="NCBI Taxonomy" id="1674310"/>
    <lineage>
        <taxon>Bacteria</taxon>
        <taxon>Bacillati</taxon>
        <taxon>Bacillota</taxon>
        <taxon>Bacilli</taxon>
        <taxon>Bacillales</taxon>
        <taxon>Bacillaceae</taxon>
        <taxon>Peribacillus</taxon>
    </lineage>
</organism>
<sequence>MAKMYEIISKDVKINNKLTMRQIMSLYQEMKNYRGSIYIICKHKVVDPANLSKLVSFMLTLDEKSELKVVAEGQDVQSILNNVEKCCQSVSGKEANIYEFYINPAETVQI</sequence>
<reference evidence="1 2" key="1">
    <citation type="submission" date="2018-12" db="EMBL/GenBank/DDBJ databases">
        <title>Bacillus chawlae sp. nov., Bacillus glennii sp. nov., and Bacillus saganii sp. nov. Isolated from the Vehicle Assembly Building at Kennedy Space Center where the Viking Spacecraft were Assembled.</title>
        <authorList>
            <person name="Seuylemezian A."/>
            <person name="Vaishampayan P."/>
        </authorList>
    </citation>
    <scope>NUCLEOTIDE SEQUENCE [LARGE SCALE GENOMIC DNA]</scope>
    <source>
        <strain evidence="1 2">L5</strain>
    </source>
</reference>
<dbReference type="AlphaFoldDB" id="A0A3S0VI29"/>
<dbReference type="SUPFAM" id="SSF55594">
    <property type="entry name" value="HPr-like"/>
    <property type="match status" value="1"/>
</dbReference>
<gene>
    <name evidence="1" type="ORF">ELQ35_21885</name>
</gene>
<dbReference type="Gene3D" id="3.30.1340.10">
    <property type="entry name" value="HPr-like"/>
    <property type="match status" value="1"/>
</dbReference>
<name>A0A3S0VI29_9BACI</name>
<protein>
    <submittedName>
        <fullName evidence="1">HPr family phosphocarrier protein</fullName>
    </submittedName>
</protein>
<keyword evidence="2" id="KW-1185">Reference proteome</keyword>
<dbReference type="EMBL" id="RYZZ01000052">
    <property type="protein sequence ID" value="RUQ24258.1"/>
    <property type="molecule type" value="Genomic_DNA"/>
</dbReference>
<evidence type="ECO:0000313" key="2">
    <source>
        <dbReference type="Proteomes" id="UP000267430"/>
    </source>
</evidence>
<comment type="caution">
    <text evidence="1">The sequence shown here is derived from an EMBL/GenBank/DDBJ whole genome shotgun (WGS) entry which is preliminary data.</text>
</comment>
<dbReference type="InterPro" id="IPR035895">
    <property type="entry name" value="HPr-like_sf"/>
</dbReference>
<dbReference type="Proteomes" id="UP000267430">
    <property type="component" value="Unassembled WGS sequence"/>
</dbReference>
<dbReference type="OrthoDB" id="2872747at2"/>